<sequence length="259" mass="29433">MSPALEDIVTSCKQLSTVFYFAWSETKARYKRSVLGPLWLTLGTAIGVAGLGVVWSILLKTDMKTFVPPLTVGLIIWQFMSGCITESPILFVRQSGVIRNLRLPYFFHPLQLLMRHLITLLHNAIVILVVFLVFPPQLSPTMLMAIPGLALLILNMLWVILLIGMLGARFRDIEPLVQAFMPMVFFVTPVLYRPENLGMRQYIMWLNPLAHLIGIVRDPLMGVMPSLLNYGVSAVLALLGWSLTFYLFQSRRNRIPYWV</sequence>
<dbReference type="GO" id="GO:0015920">
    <property type="term" value="P:lipopolysaccharide transport"/>
    <property type="evidence" value="ECO:0007669"/>
    <property type="project" value="TreeGrafter"/>
</dbReference>
<name>A0A975SKF5_9RHOO</name>
<evidence type="ECO:0000256" key="8">
    <source>
        <dbReference type="ARBA" id="ARBA00023136"/>
    </source>
</evidence>
<dbReference type="InterPro" id="IPR013525">
    <property type="entry name" value="ABC2_TM"/>
</dbReference>
<keyword evidence="5 9" id="KW-0812">Transmembrane</keyword>
<dbReference type="PANTHER" id="PTHR30413">
    <property type="entry name" value="INNER MEMBRANE TRANSPORT PERMEASE"/>
    <property type="match status" value="1"/>
</dbReference>
<reference evidence="11" key="1">
    <citation type="submission" date="2020-11" db="EMBL/GenBank/DDBJ databases">
        <title>Azospira inquinata sp. nov.</title>
        <authorList>
            <person name="Moe W.M."/>
            <person name="Mikes M.C."/>
        </authorList>
    </citation>
    <scope>NUCLEOTIDE SEQUENCE</scope>
    <source>
        <strain evidence="11">Azo-3</strain>
    </source>
</reference>
<comment type="subcellular location">
    <subcellularLocation>
        <location evidence="1">Cell membrane</location>
        <topology evidence="1">Multi-pass membrane protein</topology>
    </subcellularLocation>
</comment>
<accession>A0A975SKF5</accession>
<feature type="transmembrane region" description="Helical" evidence="9">
    <location>
        <begin position="70"/>
        <end position="92"/>
    </location>
</feature>
<keyword evidence="8 9" id="KW-0472">Membrane</keyword>
<dbReference type="PANTHER" id="PTHR30413:SF10">
    <property type="entry name" value="CAPSULE POLYSACCHARIDE EXPORT INNER-MEMBRANE PROTEIN CTRC"/>
    <property type="match status" value="1"/>
</dbReference>
<comment type="similarity">
    <text evidence="2">Belongs to the ABC-2 integral membrane protein family.</text>
</comment>
<dbReference type="Pfam" id="PF01061">
    <property type="entry name" value="ABC2_membrane"/>
    <property type="match status" value="1"/>
</dbReference>
<keyword evidence="7" id="KW-0625">Polysaccharide transport</keyword>
<keyword evidence="12" id="KW-1185">Reference proteome</keyword>
<gene>
    <name evidence="11" type="ORF">Azoinq_08610</name>
</gene>
<feature type="transmembrane region" description="Helical" evidence="9">
    <location>
        <begin position="113"/>
        <end position="134"/>
    </location>
</feature>
<evidence type="ECO:0000256" key="5">
    <source>
        <dbReference type="ARBA" id="ARBA00022692"/>
    </source>
</evidence>
<evidence type="ECO:0000313" key="12">
    <source>
        <dbReference type="Proteomes" id="UP000683428"/>
    </source>
</evidence>
<keyword evidence="4" id="KW-1003">Cell membrane</keyword>
<keyword evidence="6 9" id="KW-1133">Transmembrane helix</keyword>
<dbReference type="EMBL" id="CP064782">
    <property type="protein sequence ID" value="QWT47937.1"/>
    <property type="molecule type" value="Genomic_DNA"/>
</dbReference>
<dbReference type="AlphaFoldDB" id="A0A975SKF5"/>
<feature type="transmembrane region" description="Helical" evidence="9">
    <location>
        <begin position="37"/>
        <end position="58"/>
    </location>
</feature>
<dbReference type="GO" id="GO:0140359">
    <property type="term" value="F:ABC-type transporter activity"/>
    <property type="evidence" value="ECO:0007669"/>
    <property type="project" value="InterPro"/>
</dbReference>
<evidence type="ECO:0000256" key="3">
    <source>
        <dbReference type="ARBA" id="ARBA00022448"/>
    </source>
</evidence>
<organism evidence="11 12">
    <name type="scientific">Azospira inquinata</name>
    <dbReference type="NCBI Taxonomy" id="2785627"/>
    <lineage>
        <taxon>Bacteria</taxon>
        <taxon>Pseudomonadati</taxon>
        <taxon>Pseudomonadota</taxon>
        <taxon>Betaproteobacteria</taxon>
        <taxon>Rhodocyclales</taxon>
        <taxon>Rhodocyclaceae</taxon>
        <taxon>Azospira</taxon>
    </lineage>
</organism>
<dbReference type="GO" id="GO:0005886">
    <property type="term" value="C:plasma membrane"/>
    <property type="evidence" value="ECO:0007669"/>
    <property type="project" value="UniProtKB-SubCell"/>
</dbReference>
<dbReference type="RefSeq" id="WP_216129986.1">
    <property type="nucleotide sequence ID" value="NZ_CP064782.1"/>
</dbReference>
<feature type="transmembrane region" description="Helical" evidence="9">
    <location>
        <begin position="175"/>
        <end position="192"/>
    </location>
</feature>
<keyword evidence="3" id="KW-0813">Transport</keyword>
<keyword evidence="7" id="KW-0762">Sugar transport</keyword>
<dbReference type="KEGG" id="aiq:Azoinq_08610"/>
<evidence type="ECO:0000259" key="10">
    <source>
        <dbReference type="Pfam" id="PF01061"/>
    </source>
</evidence>
<evidence type="ECO:0000256" key="9">
    <source>
        <dbReference type="SAM" id="Phobius"/>
    </source>
</evidence>
<dbReference type="GO" id="GO:0015774">
    <property type="term" value="P:polysaccharide transport"/>
    <property type="evidence" value="ECO:0007669"/>
    <property type="project" value="UniProtKB-KW"/>
</dbReference>
<evidence type="ECO:0000256" key="1">
    <source>
        <dbReference type="ARBA" id="ARBA00004651"/>
    </source>
</evidence>
<evidence type="ECO:0000256" key="4">
    <source>
        <dbReference type="ARBA" id="ARBA00022475"/>
    </source>
</evidence>
<evidence type="ECO:0000256" key="6">
    <source>
        <dbReference type="ARBA" id="ARBA00022989"/>
    </source>
</evidence>
<feature type="domain" description="ABC-2 type transporter transmembrane" evidence="10">
    <location>
        <begin position="19"/>
        <end position="218"/>
    </location>
</feature>
<feature type="transmembrane region" description="Helical" evidence="9">
    <location>
        <begin position="146"/>
        <end position="168"/>
    </location>
</feature>
<evidence type="ECO:0000256" key="2">
    <source>
        <dbReference type="ARBA" id="ARBA00007783"/>
    </source>
</evidence>
<dbReference type="Proteomes" id="UP000683428">
    <property type="component" value="Chromosome"/>
</dbReference>
<proteinExistence type="inferred from homology"/>
<protein>
    <submittedName>
        <fullName evidence="11">ABC transporter permease</fullName>
    </submittedName>
</protein>
<evidence type="ECO:0000313" key="11">
    <source>
        <dbReference type="EMBL" id="QWT47937.1"/>
    </source>
</evidence>
<evidence type="ECO:0000256" key="7">
    <source>
        <dbReference type="ARBA" id="ARBA00023047"/>
    </source>
</evidence>
<feature type="transmembrane region" description="Helical" evidence="9">
    <location>
        <begin position="227"/>
        <end position="248"/>
    </location>
</feature>